<name>A0A6J8ETG7_MYTCO</name>
<dbReference type="AlphaFoldDB" id="A0A6J8ETG7"/>
<dbReference type="Proteomes" id="UP000507470">
    <property type="component" value="Unassembled WGS sequence"/>
</dbReference>
<dbReference type="EMBL" id="CACVKT020009908">
    <property type="protein sequence ID" value="CAC5423884.1"/>
    <property type="molecule type" value="Genomic_DNA"/>
</dbReference>
<accession>A0A6J8ETG7</accession>
<dbReference type="Gene3D" id="3.30.420.10">
    <property type="entry name" value="Ribonuclease H-like superfamily/Ribonuclease H"/>
    <property type="match status" value="1"/>
</dbReference>
<dbReference type="OrthoDB" id="6153983at2759"/>
<sequence length="231" mass="26573">MIRCYIQKKNKLWDVDLPLLTMALHSMVNRQTGYTPNRLMLGRETIQPIQLVLGTVPCSIGKFDPDSWVAHLAKSLNEVHKFARENLRTTQHRQKKDYDLRLAQNHTGDLVYKIGSSTKIGHRESVKRCNDREIPLWLRRMRHYLFYDTSFVHADESTDEDPLTYPDKTLLYCGGQLLQNIDLVSDVSLNDEFQQLFIDQEDPDDVAPQGLLASSTNDDFLISEVAVVVIV</sequence>
<dbReference type="InterPro" id="IPR036397">
    <property type="entry name" value="RNaseH_sf"/>
</dbReference>
<reference evidence="1 2" key="1">
    <citation type="submission" date="2020-06" db="EMBL/GenBank/DDBJ databases">
        <authorList>
            <person name="Li R."/>
            <person name="Bekaert M."/>
        </authorList>
    </citation>
    <scope>NUCLEOTIDE SEQUENCE [LARGE SCALE GENOMIC DNA]</scope>
    <source>
        <strain evidence="2">wild</strain>
    </source>
</reference>
<protein>
    <submittedName>
        <fullName evidence="1">Uncharacterized protein</fullName>
    </submittedName>
</protein>
<evidence type="ECO:0000313" key="2">
    <source>
        <dbReference type="Proteomes" id="UP000507470"/>
    </source>
</evidence>
<gene>
    <name evidence="1" type="ORF">MCOR_55845</name>
</gene>
<proteinExistence type="predicted"/>
<keyword evidence="2" id="KW-1185">Reference proteome</keyword>
<organism evidence="1 2">
    <name type="scientific">Mytilus coruscus</name>
    <name type="common">Sea mussel</name>
    <dbReference type="NCBI Taxonomy" id="42192"/>
    <lineage>
        <taxon>Eukaryota</taxon>
        <taxon>Metazoa</taxon>
        <taxon>Spiralia</taxon>
        <taxon>Lophotrochozoa</taxon>
        <taxon>Mollusca</taxon>
        <taxon>Bivalvia</taxon>
        <taxon>Autobranchia</taxon>
        <taxon>Pteriomorphia</taxon>
        <taxon>Mytilida</taxon>
        <taxon>Mytiloidea</taxon>
        <taxon>Mytilidae</taxon>
        <taxon>Mytilinae</taxon>
        <taxon>Mytilus</taxon>
    </lineage>
</organism>
<dbReference type="GO" id="GO:0003676">
    <property type="term" value="F:nucleic acid binding"/>
    <property type="evidence" value="ECO:0007669"/>
    <property type="project" value="InterPro"/>
</dbReference>
<evidence type="ECO:0000313" key="1">
    <source>
        <dbReference type="EMBL" id="CAC5423884.1"/>
    </source>
</evidence>